<dbReference type="EC" id="3.1.-.-" evidence="3"/>
<reference evidence="4" key="1">
    <citation type="journal article" date="2015" name="J. Antimicrob. Chemother.">
        <title>A novel gene, optrA, that confers transferable resistance to oxazolidinones and phenicols and its presence in Enterococcus faecalis and Enterococcus faecium of human and animal origin.</title>
        <authorList>
            <person name="Wang Y."/>
            <person name="Lv Y."/>
            <person name="Cai J."/>
            <person name="Schwarz S."/>
            <person name="Cui L."/>
            <person name="Hu Z."/>
            <person name="Zhang R."/>
            <person name="Li J."/>
            <person name="Zhao Q."/>
            <person name="He T."/>
            <person name="Wang D."/>
            <person name="Wang Z."/>
            <person name="Shen Y."/>
            <person name="Li Y."/>
            <person name="Fessler A.T."/>
            <person name="Wu C."/>
            <person name="Yu H."/>
            <person name="Deng X."/>
            <person name="Xia X."/>
            <person name="Shen J."/>
        </authorList>
    </citation>
    <scope>NUCLEOTIDE SEQUENCE</scope>
    <source>
        <strain evidence="4">E394</strain>
        <plasmid evidence="4">pE394</plasmid>
    </source>
</reference>
<dbReference type="Pfam" id="PF02452">
    <property type="entry name" value="PemK_toxin"/>
    <property type="match status" value="1"/>
</dbReference>
<organism evidence="4">
    <name type="scientific">Enterococcus faecalis</name>
    <name type="common">Streptococcus faecalis</name>
    <dbReference type="NCBI Taxonomy" id="1351"/>
    <lineage>
        <taxon>Bacteria</taxon>
        <taxon>Bacillati</taxon>
        <taxon>Bacillota</taxon>
        <taxon>Bacilli</taxon>
        <taxon>Lactobacillales</taxon>
        <taxon>Enterococcaceae</taxon>
        <taxon>Enterococcus</taxon>
    </lineage>
</organism>
<dbReference type="PANTHER" id="PTHR33988">
    <property type="entry name" value="ENDORIBONUCLEASE MAZF-RELATED"/>
    <property type="match status" value="1"/>
</dbReference>
<dbReference type="InterPro" id="IPR003477">
    <property type="entry name" value="PemK-like"/>
</dbReference>
<dbReference type="GO" id="GO:0006402">
    <property type="term" value="P:mRNA catabolic process"/>
    <property type="evidence" value="ECO:0007669"/>
    <property type="project" value="TreeGrafter"/>
</dbReference>
<dbReference type="GO" id="GO:0016075">
    <property type="term" value="P:rRNA catabolic process"/>
    <property type="evidence" value="ECO:0007669"/>
    <property type="project" value="TreeGrafter"/>
</dbReference>
<gene>
    <name evidence="4" type="primary">mazF</name>
</gene>
<evidence type="ECO:0000256" key="2">
    <source>
        <dbReference type="ARBA" id="ARBA00022649"/>
    </source>
</evidence>
<dbReference type="GO" id="GO:0004521">
    <property type="term" value="F:RNA endonuclease activity"/>
    <property type="evidence" value="ECO:0007669"/>
    <property type="project" value="TreeGrafter"/>
</dbReference>
<proteinExistence type="inferred from homology"/>
<geneLocation type="plasmid" evidence="4">
    <name>pE394</name>
</geneLocation>
<accession>A0A0E3MRI6</accession>
<dbReference type="PIRSF" id="PIRSF033490">
    <property type="entry name" value="MazF"/>
    <property type="match status" value="1"/>
</dbReference>
<dbReference type="RefSeq" id="WP_065813859.1">
    <property type="nucleotide sequence ID" value="NZ_AP018542.1"/>
</dbReference>
<evidence type="ECO:0000313" key="4">
    <source>
        <dbReference type="EMBL" id="AKA86785.1"/>
    </source>
</evidence>
<comment type="similarity">
    <text evidence="1 3">Belongs to the PemK/MazF family.</text>
</comment>
<dbReference type="GO" id="GO:0003677">
    <property type="term" value="F:DNA binding"/>
    <property type="evidence" value="ECO:0007669"/>
    <property type="project" value="InterPro"/>
</dbReference>
<comment type="function">
    <text evidence="3">Toxic component of a type II toxin-antitoxin (TA) system.</text>
</comment>
<name>A0A0E3MRI6_ENTFL</name>
<protein>
    <recommendedName>
        <fullName evidence="3">mRNA interferase</fullName>
        <ecNumber evidence="3">3.1.-.-</ecNumber>
    </recommendedName>
</protein>
<keyword evidence="3" id="KW-0378">Hydrolase</keyword>
<dbReference type="Gene3D" id="2.30.30.110">
    <property type="match status" value="1"/>
</dbReference>
<dbReference type="PANTHER" id="PTHR33988:SF2">
    <property type="entry name" value="ENDORIBONUCLEASE MAZF"/>
    <property type="match status" value="1"/>
</dbReference>
<sequence length="121" mass="13755">MKNNEVDPKRGEIYFIDFGTLGFEGSEQGGTRPGLILQNDLGNHFSDTTMVALISKSTRKNFPTQMLLDHKKYPFIKERSTIMLEQIRTISQTRLTGKLGSLLGDEMLEVEQKLKISFGMR</sequence>
<keyword evidence="3" id="KW-0540">Nuclease</keyword>
<keyword evidence="3" id="KW-0255">Endonuclease</keyword>
<dbReference type="SUPFAM" id="SSF50118">
    <property type="entry name" value="Cell growth inhibitor/plasmid maintenance toxic component"/>
    <property type="match status" value="1"/>
</dbReference>
<dbReference type="InterPro" id="IPR011067">
    <property type="entry name" value="Plasmid_toxin/cell-grow_inhib"/>
</dbReference>
<keyword evidence="2" id="KW-1277">Toxin-antitoxin system</keyword>
<evidence type="ECO:0000256" key="3">
    <source>
        <dbReference type="PIRNR" id="PIRNR033490"/>
    </source>
</evidence>
<dbReference type="EMBL" id="KP399637">
    <property type="protein sequence ID" value="AKA86785.1"/>
    <property type="molecule type" value="Genomic_DNA"/>
</dbReference>
<evidence type="ECO:0000256" key="1">
    <source>
        <dbReference type="ARBA" id="ARBA00007521"/>
    </source>
</evidence>
<keyword evidence="4" id="KW-0614">Plasmid</keyword>
<dbReference type="AlphaFoldDB" id="A0A0E3MRI6"/>
<dbReference type="GO" id="GO:0016787">
    <property type="term" value="F:hydrolase activity"/>
    <property type="evidence" value="ECO:0007669"/>
    <property type="project" value="UniProtKB-KW"/>
</dbReference>